<reference evidence="2" key="1">
    <citation type="journal article" date="2020" name="Stud. Mycol.">
        <title>101 Dothideomycetes genomes: a test case for predicting lifestyles and emergence of pathogens.</title>
        <authorList>
            <person name="Haridas S."/>
            <person name="Albert R."/>
            <person name="Binder M."/>
            <person name="Bloem J."/>
            <person name="Labutti K."/>
            <person name="Salamov A."/>
            <person name="Andreopoulos B."/>
            <person name="Baker S."/>
            <person name="Barry K."/>
            <person name="Bills G."/>
            <person name="Bluhm B."/>
            <person name="Cannon C."/>
            <person name="Castanera R."/>
            <person name="Culley D."/>
            <person name="Daum C."/>
            <person name="Ezra D."/>
            <person name="Gonzalez J."/>
            <person name="Henrissat B."/>
            <person name="Kuo A."/>
            <person name="Liang C."/>
            <person name="Lipzen A."/>
            <person name="Lutzoni F."/>
            <person name="Magnuson J."/>
            <person name="Mondo S."/>
            <person name="Nolan M."/>
            <person name="Ohm R."/>
            <person name="Pangilinan J."/>
            <person name="Park H.-J."/>
            <person name="Ramirez L."/>
            <person name="Alfaro M."/>
            <person name="Sun H."/>
            <person name="Tritt A."/>
            <person name="Yoshinaga Y."/>
            <person name="Zwiers L.-H."/>
            <person name="Turgeon B."/>
            <person name="Goodwin S."/>
            <person name="Spatafora J."/>
            <person name="Crous P."/>
            <person name="Grigoriev I."/>
        </authorList>
    </citation>
    <scope>NUCLEOTIDE SEQUENCE</scope>
    <source>
        <strain evidence="2">CBS 279.74</strain>
    </source>
</reference>
<gene>
    <name evidence="2" type="ORF">K504DRAFT_461562</name>
</gene>
<feature type="region of interest" description="Disordered" evidence="1">
    <location>
        <begin position="134"/>
        <end position="153"/>
    </location>
</feature>
<feature type="compositionally biased region" description="Acidic residues" evidence="1">
    <location>
        <begin position="894"/>
        <end position="908"/>
    </location>
</feature>
<protein>
    <submittedName>
        <fullName evidence="2">Uncharacterized protein</fullName>
    </submittedName>
</protein>
<feature type="region of interest" description="Disordered" evidence="1">
    <location>
        <begin position="765"/>
        <end position="840"/>
    </location>
</feature>
<feature type="compositionally biased region" description="Low complexity" evidence="1">
    <location>
        <begin position="713"/>
        <end position="722"/>
    </location>
</feature>
<proteinExistence type="predicted"/>
<dbReference type="EMBL" id="MU005765">
    <property type="protein sequence ID" value="KAF2712973.1"/>
    <property type="molecule type" value="Genomic_DNA"/>
</dbReference>
<sequence length="953" mass="106211">MPLEDDLRWTTSRCNRLLRHISSPLAALRKETERVHKAAGESRVPSTAFATKTTPQKTTLYTQLTSARKPRGFEKAHDPDWVPGTKPTGVKKTYGGRASKISAATQNKFTETVNVGRPGEIAFTPLVARTGGRFQDSPQLLSSPLRPLPKRKGPLIAKGDQLQIKKHMSHDTAKQVEGLLKAYANLLSATALGVKKRWKGTRSLMSACLRQMPAFIELEEHFAEFDKDDDEKNEERDIANEIYLELEDKFEMNPGQGWRPFKSIVRAHGTSMLCNAFADETLKVETLHIVVSHCLDAAAWDEAEKLLWAYLSAMKPLPLPTNPKTDLFDKHRSIYMWMTKKFVDCTGRSRFLYDVLGQMISQELLPLEWLATDSMQSLWHKLVRTLSDGDPRMLGSAFHFLETTLSLGIGLPNDSLFEPEDVDIVPKQTGTSARRQLREALDTTYLSLLTVLSSIALLNNIRADSTNDSTVQRVTSVLDSIVIGLLKRGDVQSHLDLLEPTPEDMETFTHRALWVMSASFLVHLGGCQLPATMVPLEISTLVGAINWVASQYSSKNIGISSALATLPGFISSTARCTGKAQGDDGFDQLQRLADALLSLKGFRLPHKMWTMKRLALESCSEFAQSTNNAEHITYARFIEKSMSEKGRVMLANTPHKSDAPSASGGFRWEEGIGEWVTCTPFAKNNAKGLLRKPIRALDLLPTPVASEDEVEQSSAASSGAGAPTDPPDEPYVWAGNDAFIHSSPVKAPLRKRRSTSPVVVISAKRTRVTPPESPHFLESYSQTHSEPRRIVRKPLSASKSTTPIHPEPRRSRRILAESFNESNLPISSHAEPRRSRRSRKEIKNMISNLRKSRSRTSLDSSLRDISRKTYAEVIDYDESESDMDATDTNGITMDTEDENDDGNNDDRDELSKTPTGVKRRRSGRIPIKAKTPWWVSASEKIDGESSEDELSFH</sequence>
<feature type="region of interest" description="Disordered" evidence="1">
    <location>
        <begin position="875"/>
        <end position="953"/>
    </location>
</feature>
<feature type="region of interest" description="Disordered" evidence="1">
    <location>
        <begin position="705"/>
        <end position="732"/>
    </location>
</feature>
<evidence type="ECO:0000313" key="2">
    <source>
        <dbReference type="EMBL" id="KAF2712973.1"/>
    </source>
</evidence>
<feature type="region of interest" description="Disordered" evidence="1">
    <location>
        <begin position="70"/>
        <end position="94"/>
    </location>
</feature>
<evidence type="ECO:0000256" key="1">
    <source>
        <dbReference type="SAM" id="MobiDB-lite"/>
    </source>
</evidence>
<feature type="compositionally biased region" description="Acidic residues" evidence="1">
    <location>
        <begin position="875"/>
        <end position="885"/>
    </location>
</feature>
<feature type="compositionally biased region" description="Acidic residues" evidence="1">
    <location>
        <begin position="944"/>
        <end position="953"/>
    </location>
</feature>
<dbReference type="Proteomes" id="UP000799428">
    <property type="component" value="Unassembled WGS sequence"/>
</dbReference>
<evidence type="ECO:0000313" key="3">
    <source>
        <dbReference type="Proteomes" id="UP000799428"/>
    </source>
</evidence>
<organism evidence="2 3">
    <name type="scientific">Pleomassaria siparia CBS 279.74</name>
    <dbReference type="NCBI Taxonomy" id="1314801"/>
    <lineage>
        <taxon>Eukaryota</taxon>
        <taxon>Fungi</taxon>
        <taxon>Dikarya</taxon>
        <taxon>Ascomycota</taxon>
        <taxon>Pezizomycotina</taxon>
        <taxon>Dothideomycetes</taxon>
        <taxon>Pleosporomycetidae</taxon>
        <taxon>Pleosporales</taxon>
        <taxon>Pleomassariaceae</taxon>
        <taxon>Pleomassaria</taxon>
    </lineage>
</organism>
<feature type="compositionally biased region" description="Basic and acidic residues" evidence="1">
    <location>
        <begin position="71"/>
        <end position="80"/>
    </location>
</feature>
<keyword evidence="3" id="KW-1185">Reference proteome</keyword>
<name>A0A6G1KK23_9PLEO</name>
<dbReference type="OrthoDB" id="4159838at2759"/>
<dbReference type="AlphaFoldDB" id="A0A6G1KK23"/>
<accession>A0A6G1KK23</accession>